<feature type="compositionally biased region" description="Acidic residues" evidence="1">
    <location>
        <begin position="406"/>
        <end position="445"/>
    </location>
</feature>
<feature type="region of interest" description="Disordered" evidence="1">
    <location>
        <begin position="40"/>
        <end position="105"/>
    </location>
</feature>
<accession>A0AAD3HA32</accession>
<feature type="compositionally biased region" description="Acidic residues" evidence="1">
    <location>
        <begin position="481"/>
        <end position="501"/>
    </location>
</feature>
<comment type="caution">
    <text evidence="2">The sequence shown here is derived from an EMBL/GenBank/DDBJ whole genome shotgun (WGS) entry which is preliminary data.</text>
</comment>
<feature type="region of interest" description="Disordered" evidence="1">
    <location>
        <begin position="311"/>
        <end position="361"/>
    </location>
</feature>
<evidence type="ECO:0000313" key="2">
    <source>
        <dbReference type="EMBL" id="GFH55786.1"/>
    </source>
</evidence>
<evidence type="ECO:0000256" key="1">
    <source>
        <dbReference type="SAM" id="MobiDB-lite"/>
    </source>
</evidence>
<dbReference type="Proteomes" id="UP001054902">
    <property type="component" value="Unassembled WGS sequence"/>
</dbReference>
<sequence>MHEESKGAEFQAQSKRHHFHFGSEDHVVFKTKQAPPFRFRGPCLEPALASSPVQSEAKMPKKRKHEQSEDENSRVKRKRTSDVDSSPAQTDLMLSDDDTFPPRSPYKPEDLCNIFISFSPAPEEAETPSVKASESMEYFNTCFLIPLIGFPFSAYEANEEMEIEPLGVSEEIENEPIEANEEIEANNTGAAANVSDVHQFPSSDIRHDLSPPRPKPSEATAPEETANTNVRIGSKVFDYRRDLNVPRPIPFSPHEESDEEDDRRPFDEISANQNPPRPKPSEATAPEETANTNVRIGSKVFDYRRVPIWKRPIPFSPHEESDEEDDRRPFDEISANENPPRPKPSEATAPEETANTNVRIGSKVFDYRRVPIWKRPIPFSPHEESDEEDDRRPFDEISANENPPSESEEEDDAQEDDVISLSSDEEDEDEDQFIPSDDEESEPEQDTQVLSSDEEDEDEDQFIPYDDEESEPEQDTQVLSSDEEDEDEDQFIPSDDEESETEQVVPRFMTDRQYKLLFIAIKDNKRNGRISWKGVEKHYCFKILQEERPNDTTQHFQLKYNQMLRSNNERYQNLMAEI</sequence>
<dbReference type="EMBL" id="BLLK01000051">
    <property type="protein sequence ID" value="GFH55786.1"/>
    <property type="molecule type" value="Genomic_DNA"/>
</dbReference>
<feature type="region of interest" description="Disordered" evidence="1">
    <location>
        <begin position="171"/>
        <end position="297"/>
    </location>
</feature>
<gene>
    <name evidence="2" type="ORF">CTEN210_12262</name>
</gene>
<feature type="region of interest" description="Disordered" evidence="1">
    <location>
        <begin position="373"/>
        <end position="503"/>
    </location>
</feature>
<evidence type="ECO:0000313" key="3">
    <source>
        <dbReference type="Proteomes" id="UP001054902"/>
    </source>
</evidence>
<organism evidence="2 3">
    <name type="scientific">Chaetoceros tenuissimus</name>
    <dbReference type="NCBI Taxonomy" id="426638"/>
    <lineage>
        <taxon>Eukaryota</taxon>
        <taxon>Sar</taxon>
        <taxon>Stramenopiles</taxon>
        <taxon>Ochrophyta</taxon>
        <taxon>Bacillariophyta</taxon>
        <taxon>Coscinodiscophyceae</taxon>
        <taxon>Chaetocerotophycidae</taxon>
        <taxon>Chaetocerotales</taxon>
        <taxon>Chaetocerotaceae</taxon>
        <taxon>Chaetoceros</taxon>
    </lineage>
</organism>
<feature type="compositionally biased region" description="Acidic residues" evidence="1">
    <location>
        <begin position="452"/>
        <end position="474"/>
    </location>
</feature>
<proteinExistence type="predicted"/>
<protein>
    <submittedName>
        <fullName evidence="2">Uncharacterized protein</fullName>
    </submittedName>
</protein>
<keyword evidence="3" id="KW-1185">Reference proteome</keyword>
<dbReference type="AlphaFoldDB" id="A0AAD3HA32"/>
<reference evidence="2 3" key="1">
    <citation type="journal article" date="2021" name="Sci. Rep.">
        <title>The genome of the diatom Chaetoceros tenuissimus carries an ancient integrated fragment of an extant virus.</title>
        <authorList>
            <person name="Hongo Y."/>
            <person name="Kimura K."/>
            <person name="Takaki Y."/>
            <person name="Yoshida Y."/>
            <person name="Baba S."/>
            <person name="Kobayashi G."/>
            <person name="Nagasaki K."/>
            <person name="Hano T."/>
            <person name="Tomaru Y."/>
        </authorList>
    </citation>
    <scope>NUCLEOTIDE SEQUENCE [LARGE SCALE GENOMIC DNA]</scope>
    <source>
        <strain evidence="2 3">NIES-3715</strain>
    </source>
</reference>
<name>A0AAD3HA32_9STRA</name>
<feature type="compositionally biased region" description="Acidic residues" evidence="1">
    <location>
        <begin position="171"/>
        <end position="184"/>
    </location>
</feature>